<dbReference type="AlphaFoldDB" id="A0A1W6KFV8"/>
<keyword evidence="3" id="KW-0614">Plasmid</keyword>
<evidence type="ECO:0000313" key="4">
    <source>
        <dbReference type="Proteomes" id="UP000193100"/>
    </source>
</evidence>
<proteinExistence type="predicted"/>
<dbReference type="RefSeq" id="WP_085682258.1">
    <property type="nucleotide sequence ID" value="NZ_CP020932.1"/>
</dbReference>
<name>A0A1W6KFV8_9GAMM</name>
<dbReference type="EMBL" id="CP020932">
    <property type="protein sequence ID" value="ARM86308.1"/>
    <property type="molecule type" value="Genomic_DNA"/>
</dbReference>
<sequence>MVAKKAVLAAAMAAILVGCGGGDSDDPTLEPSTQPPVPDPEPVKRLFSNGDLSVENSLGNEIPVGVYQYTSVNPEGGGETIGLALVSDTGRVALALPSRLSFARIELGENDRFENRLEDSENPDAQSLSITGRRDAGVAEGQNPRISGTFLDNELQTVTRNYRLDLQDADGDTFSFADLEGTYSGINSEGVGTVYTIDNSGNLTGAGTSGCDYEGTVRIPDSGQEVFELNYAASNCGPTSEFNPGDRDGEYFGLGRTENSNRSITIFGTNGTIGTRVSGDSTANEDQVLDEEIGPFVSNEFDVEPSITAKLEPGVYEYTDIPLGSTPPPTIESGVMLISDTGRLALATDVRLGTSRVRVNDVDTFLNTINQVQSPGSNVAPSLARGLFGTPNNNGGGDFTISGSLLDQENELINRYEAVRDTSNDAALSATPLTITRLSGTYSGTRNPGAITATITVSASGAVTGSDTTGCVYNGEANVNNGESGVFEMRLNVRNCSASTEATGDERNGTYNAVGNIIPGTPDQMQVVLGSTENVEFLQLTLQ</sequence>
<evidence type="ECO:0000256" key="2">
    <source>
        <dbReference type="SAM" id="SignalP"/>
    </source>
</evidence>
<dbReference type="PROSITE" id="PS51257">
    <property type="entry name" value="PROKAR_LIPOPROTEIN"/>
    <property type="match status" value="1"/>
</dbReference>
<evidence type="ECO:0008006" key="5">
    <source>
        <dbReference type="Google" id="ProtNLM"/>
    </source>
</evidence>
<dbReference type="Proteomes" id="UP000193100">
    <property type="component" value="Plasmid pSMR5"/>
</dbReference>
<gene>
    <name evidence="3" type="ORF">MARSALSMR5_04291</name>
</gene>
<feature type="signal peptide" evidence="2">
    <location>
        <begin position="1"/>
        <end position="20"/>
    </location>
</feature>
<evidence type="ECO:0000313" key="3">
    <source>
        <dbReference type="EMBL" id="ARM86308.1"/>
    </source>
</evidence>
<reference evidence="3 4" key="1">
    <citation type="submission" date="2017-04" db="EMBL/GenBank/DDBJ databases">
        <title>Genome Sequence of Marinobacter salarius strain SMR5 Isolated from a culture of the Diatom Skeletonema marinoi.</title>
        <authorList>
            <person name="Topel M."/>
            <person name="Pinder M.I.M."/>
            <person name="Johansson O.N."/>
            <person name="Kourtchenko O."/>
            <person name="Godhe A."/>
            <person name="Clarke A.K."/>
        </authorList>
    </citation>
    <scope>NUCLEOTIDE SEQUENCE [LARGE SCALE GENOMIC DNA]</scope>
    <source>
        <strain evidence="3 4">SMR5</strain>
        <plasmid evidence="4">Plasmid psmr5</plasmid>
    </source>
</reference>
<dbReference type="GeneID" id="77258183"/>
<protein>
    <recommendedName>
        <fullName evidence="5">Lipoprotein</fullName>
    </recommendedName>
</protein>
<feature type="chain" id="PRO_5012868223" description="Lipoprotein" evidence="2">
    <location>
        <begin position="21"/>
        <end position="543"/>
    </location>
</feature>
<geneLocation type="plasmid" evidence="4">
    <name>psmr5</name>
</geneLocation>
<evidence type="ECO:0000256" key="1">
    <source>
        <dbReference type="SAM" id="MobiDB-lite"/>
    </source>
</evidence>
<accession>A0A1W6KFV8</accession>
<feature type="region of interest" description="Disordered" evidence="1">
    <location>
        <begin position="116"/>
        <end position="145"/>
    </location>
</feature>
<keyword evidence="2" id="KW-0732">Signal</keyword>
<organism evidence="3 4">
    <name type="scientific">Marinobacter salarius</name>
    <dbReference type="NCBI Taxonomy" id="1420917"/>
    <lineage>
        <taxon>Bacteria</taxon>
        <taxon>Pseudomonadati</taxon>
        <taxon>Pseudomonadota</taxon>
        <taxon>Gammaproteobacteria</taxon>
        <taxon>Pseudomonadales</taxon>
        <taxon>Marinobacteraceae</taxon>
        <taxon>Marinobacter</taxon>
    </lineage>
</organism>